<reference evidence="2 3" key="1">
    <citation type="submission" date="2019-11" db="EMBL/GenBank/DDBJ databases">
        <title>Genome analysis of Rhizobacterium cereale a novel genus and species isolated from maize roots in North Spain.</title>
        <authorList>
            <person name="Menendez E."/>
            <person name="Flores-Felix J.D."/>
            <person name="Ramirez-Bahena M.-H."/>
            <person name="Igual J.M."/>
            <person name="Garcia-Fraile P."/>
            <person name="Peix A."/>
            <person name="Velazquez E."/>
        </authorList>
    </citation>
    <scope>NUCLEOTIDE SEQUENCE [LARGE SCALE GENOMIC DNA]</scope>
    <source>
        <strain evidence="2 3">RZME27</strain>
    </source>
</reference>
<feature type="transmembrane region" description="Helical" evidence="1">
    <location>
        <begin position="151"/>
        <end position="168"/>
    </location>
</feature>
<dbReference type="RefSeq" id="WP_153354451.1">
    <property type="nucleotide sequence ID" value="NZ_JAYKOO010000002.1"/>
</dbReference>
<dbReference type="Pfam" id="PF16980">
    <property type="entry name" value="CitMHS_2"/>
    <property type="match status" value="1"/>
</dbReference>
<feature type="transmembrane region" description="Helical" evidence="1">
    <location>
        <begin position="188"/>
        <end position="213"/>
    </location>
</feature>
<keyword evidence="1" id="KW-0472">Membrane</keyword>
<accession>A0A6A8ACM2</accession>
<feature type="transmembrane region" description="Helical" evidence="1">
    <location>
        <begin position="234"/>
        <end position="259"/>
    </location>
</feature>
<feature type="transmembrane region" description="Helical" evidence="1">
    <location>
        <begin position="21"/>
        <end position="41"/>
    </location>
</feature>
<feature type="transmembrane region" description="Helical" evidence="1">
    <location>
        <begin position="53"/>
        <end position="73"/>
    </location>
</feature>
<gene>
    <name evidence="2" type="ORF">GAO09_13090</name>
</gene>
<feature type="transmembrane region" description="Helical" evidence="1">
    <location>
        <begin position="85"/>
        <end position="106"/>
    </location>
</feature>
<feature type="transmembrane region" description="Helical" evidence="1">
    <location>
        <begin position="358"/>
        <end position="382"/>
    </location>
</feature>
<evidence type="ECO:0000256" key="1">
    <source>
        <dbReference type="SAM" id="Phobius"/>
    </source>
</evidence>
<proteinExistence type="predicted"/>
<protein>
    <submittedName>
        <fullName evidence="2">Sodium:proton antiporter</fullName>
    </submittedName>
</protein>
<dbReference type="InterPro" id="IPR031566">
    <property type="entry name" value="CitMHS_2"/>
</dbReference>
<keyword evidence="1" id="KW-1133">Transmembrane helix</keyword>
<organism evidence="2 3">
    <name type="scientific">Endobacterium cereale</name>
    <dbReference type="NCBI Taxonomy" id="2663029"/>
    <lineage>
        <taxon>Bacteria</taxon>
        <taxon>Pseudomonadati</taxon>
        <taxon>Pseudomonadota</taxon>
        <taxon>Alphaproteobacteria</taxon>
        <taxon>Hyphomicrobiales</taxon>
        <taxon>Rhizobiaceae</taxon>
        <taxon>Endobacterium</taxon>
    </lineage>
</organism>
<feature type="transmembrane region" description="Helical" evidence="1">
    <location>
        <begin position="317"/>
        <end position="335"/>
    </location>
</feature>
<evidence type="ECO:0000313" key="2">
    <source>
        <dbReference type="EMBL" id="MQY46966.1"/>
    </source>
</evidence>
<evidence type="ECO:0000313" key="3">
    <source>
        <dbReference type="Proteomes" id="UP000435138"/>
    </source>
</evidence>
<feature type="transmembrane region" description="Helical" evidence="1">
    <location>
        <begin position="279"/>
        <end position="296"/>
    </location>
</feature>
<sequence>MQTPGLAAEGHASLDGAALGPIWALPFVGILLSIALAPLLAAKFWHHHFGKVAAFWALTFIVPFAASHASGVVASEMTHAILLDYVPFVILLTALFTISGGILVTGNLHGSPRLNTTFLAIGTFLASVIGTTGASMVLIRPLLRANDGRRHNVHVVVFFIFLVSNIGGSLTPLGDPPLFLGYLRGVSFFWTASHMLAEMGFAVLILLALFWLVDSYLYKGDHDFRGVIDPTPDTIRIGITGKINFILLLVVVGAVLISGSWKPGISLPVFGLQLELQNIVRDLILIGAAIASLFLTPAGLREKNGFEWGPMLEVGKLFAAIFVTIIPVIAMLKAAENGAFAPLVALVTSPDGAPIDAMYFWMTGILSSFLDNAPTYLVFFNLAGGDPAELMGPLARTLVAISCGAVFMGANSYIGNAPNFMVKAIAENAGVKMPSFFGYMAWSIGILVPVFVLVTFVFFRA</sequence>
<dbReference type="EMBL" id="WIXI01000043">
    <property type="protein sequence ID" value="MQY46966.1"/>
    <property type="molecule type" value="Genomic_DNA"/>
</dbReference>
<feature type="transmembrane region" description="Helical" evidence="1">
    <location>
        <begin position="118"/>
        <end position="139"/>
    </location>
</feature>
<comment type="caution">
    <text evidence="2">The sequence shown here is derived from an EMBL/GenBank/DDBJ whole genome shotgun (WGS) entry which is preliminary data.</text>
</comment>
<name>A0A6A8ACM2_9HYPH</name>
<feature type="transmembrane region" description="Helical" evidence="1">
    <location>
        <begin position="436"/>
        <end position="459"/>
    </location>
</feature>
<dbReference type="Proteomes" id="UP000435138">
    <property type="component" value="Unassembled WGS sequence"/>
</dbReference>
<keyword evidence="1" id="KW-0812">Transmembrane</keyword>
<keyword evidence="3" id="KW-1185">Reference proteome</keyword>
<dbReference type="AlphaFoldDB" id="A0A6A8ACM2"/>
<feature type="transmembrane region" description="Helical" evidence="1">
    <location>
        <begin position="394"/>
        <end position="416"/>
    </location>
</feature>